<dbReference type="AlphaFoldDB" id="A0A8E0FJZ0"/>
<dbReference type="Proteomes" id="UP000004454">
    <property type="component" value="Unassembled WGS sequence"/>
</dbReference>
<sequence length="40" mass="4347">MISSSAYLKALLIGLMSDAIPKAHKTEAINRQSVLLIFDS</sequence>
<evidence type="ECO:0000313" key="2">
    <source>
        <dbReference type="Proteomes" id="UP000004454"/>
    </source>
</evidence>
<organism evidence="1 2">
    <name type="scientific">Escherichia coli 97.0246</name>
    <dbReference type="NCBI Taxonomy" id="869670"/>
    <lineage>
        <taxon>Bacteria</taxon>
        <taxon>Pseudomonadati</taxon>
        <taxon>Pseudomonadota</taxon>
        <taxon>Gammaproteobacteria</taxon>
        <taxon>Enterobacterales</taxon>
        <taxon>Enterobacteriaceae</taxon>
        <taxon>Escherichia</taxon>
    </lineage>
</organism>
<dbReference type="EMBL" id="AEZJ02000036">
    <property type="protein sequence ID" value="EIG91300.1"/>
    <property type="molecule type" value="Genomic_DNA"/>
</dbReference>
<gene>
    <name evidence="1" type="ORF">EC970246_0337</name>
</gene>
<comment type="caution">
    <text evidence="1">The sequence shown here is derived from an EMBL/GenBank/DDBJ whole genome shotgun (WGS) entry which is preliminary data.</text>
</comment>
<accession>A0A8E0FJZ0</accession>
<protein>
    <submittedName>
        <fullName evidence="1">Uncharacterized protein</fullName>
    </submittedName>
</protein>
<evidence type="ECO:0000313" key="1">
    <source>
        <dbReference type="EMBL" id="EIG91300.1"/>
    </source>
</evidence>
<name>A0A8E0FJZ0_ECOLX</name>
<reference evidence="1 2" key="1">
    <citation type="submission" date="2011-12" db="EMBL/GenBank/DDBJ databases">
        <authorList>
            <person name="Brinkac L."/>
            <person name="Radune D."/>
            <person name="Sanka R."/>
            <person name="Selengut J."/>
            <person name="DebRoy C."/>
            <person name="Feng P."/>
            <person name="Fratamico P.M."/>
            <person name="Kapur V."/>
            <person name="Kariyawasam S."/>
            <person name="Losada L."/>
            <person name="Nierman W.C."/>
            <person name="Nelson K."/>
        </authorList>
    </citation>
    <scope>NUCLEOTIDE SEQUENCE [LARGE SCALE GENOMIC DNA]</scope>
    <source>
        <strain evidence="1 2">97.0246</strain>
    </source>
</reference>
<proteinExistence type="predicted"/>